<sequence length="437" mass="47940">MESRLSKQEFISMSLLLFAMLFGSGNLIFPPMLGNQAGDSTVVALLGFATTAILFPVLGFLAVSKTNGIQNLGNRVGPLFGVIYPAIIFLAIGPGIAIPRNGSLAFELSVAPYLSADLSLPVFRFIYTFLFFGFAYYLCLQPGKLVDRVGKILTPLLLALILIFFIGAVWKIPSEVAFPTEEYSSAFTTGFLEGYNTMDTLAALNFGLVIAATLKSKQIEDEQSIIKYTSGAGLVAGVILLVVYTMLAYVGMISSAGNQQVENGGRILLDITNEVFGSFGAVILILIFTLACLTTVVGLLNSVSEYFAELTKHRITYKQWLIIYTLLSLMLANFGLDNILKFSLPVLATIYPPAILLIIMALLQDICQFNRLTYQLTIYLTICISILSGLNSFGVDIPVLSDWMSQLPFYNEGLEWILPSIFVLFILSIYSKFFQND</sequence>
<gene>
    <name evidence="10" type="primary">brnQ</name>
    <name evidence="10" type="ORF">H9808_00275</name>
</gene>
<evidence type="ECO:0000256" key="5">
    <source>
        <dbReference type="ARBA" id="ARBA00022692"/>
    </source>
</evidence>
<feature type="transmembrane region" description="Helical" evidence="9">
    <location>
        <begin position="41"/>
        <end position="64"/>
    </location>
</feature>
<accession>A0A9D2G086</accession>
<comment type="subcellular location">
    <subcellularLocation>
        <location evidence="1 9">Cell membrane</location>
        <topology evidence="1 9">Multi-pass membrane protein</topology>
    </subcellularLocation>
</comment>
<dbReference type="GO" id="GO:0005886">
    <property type="term" value="C:plasma membrane"/>
    <property type="evidence" value="ECO:0007669"/>
    <property type="project" value="UniProtKB-SubCell"/>
</dbReference>
<dbReference type="AlphaFoldDB" id="A0A9D2G086"/>
<dbReference type="PANTHER" id="PTHR30588">
    <property type="entry name" value="BRANCHED-CHAIN AMINO ACID TRANSPORT SYSTEM 2 CARRIER PROTEIN"/>
    <property type="match status" value="1"/>
</dbReference>
<feature type="transmembrane region" description="Helical" evidence="9">
    <location>
        <begin position="234"/>
        <end position="256"/>
    </location>
</feature>
<feature type="transmembrane region" description="Helical" evidence="9">
    <location>
        <begin position="342"/>
        <end position="364"/>
    </location>
</feature>
<evidence type="ECO:0000256" key="1">
    <source>
        <dbReference type="ARBA" id="ARBA00004651"/>
    </source>
</evidence>
<feature type="transmembrane region" description="Helical" evidence="9">
    <location>
        <begin position="192"/>
        <end position="214"/>
    </location>
</feature>
<feature type="transmembrane region" description="Helical" evidence="9">
    <location>
        <begin position="118"/>
        <end position="140"/>
    </location>
</feature>
<feature type="transmembrane region" description="Helical" evidence="9">
    <location>
        <begin position="76"/>
        <end position="98"/>
    </location>
</feature>
<feature type="transmembrane region" description="Helical" evidence="9">
    <location>
        <begin position="376"/>
        <end position="394"/>
    </location>
</feature>
<evidence type="ECO:0000313" key="10">
    <source>
        <dbReference type="EMBL" id="HIZ70203.1"/>
    </source>
</evidence>
<organism evidence="10 11">
    <name type="scientific">Candidatus Atopostipes pullistercoris</name>
    <dbReference type="NCBI Taxonomy" id="2838467"/>
    <lineage>
        <taxon>Bacteria</taxon>
        <taxon>Bacillati</taxon>
        <taxon>Bacillota</taxon>
        <taxon>Bacilli</taxon>
        <taxon>Lactobacillales</taxon>
        <taxon>Carnobacteriaceae</taxon>
        <taxon>Atopostipes</taxon>
    </lineage>
</organism>
<dbReference type="Proteomes" id="UP000824106">
    <property type="component" value="Unassembled WGS sequence"/>
</dbReference>
<keyword evidence="4" id="KW-1003">Cell membrane</keyword>
<evidence type="ECO:0000256" key="8">
    <source>
        <dbReference type="ARBA" id="ARBA00023136"/>
    </source>
</evidence>
<comment type="similarity">
    <text evidence="2 9">Belongs to the branched chain amino acid transporter family.</text>
</comment>
<feature type="transmembrane region" description="Helical" evidence="9">
    <location>
        <begin position="414"/>
        <end position="434"/>
    </location>
</feature>
<evidence type="ECO:0000256" key="3">
    <source>
        <dbReference type="ARBA" id="ARBA00022448"/>
    </source>
</evidence>
<keyword evidence="3 9" id="KW-0813">Transport</keyword>
<evidence type="ECO:0000256" key="9">
    <source>
        <dbReference type="RuleBase" id="RU362122"/>
    </source>
</evidence>
<keyword evidence="5 9" id="KW-0812">Transmembrane</keyword>
<evidence type="ECO:0000256" key="4">
    <source>
        <dbReference type="ARBA" id="ARBA00022475"/>
    </source>
</evidence>
<evidence type="ECO:0000256" key="2">
    <source>
        <dbReference type="ARBA" id="ARBA00008540"/>
    </source>
</evidence>
<protein>
    <recommendedName>
        <fullName evidence="9">Branched-chain amino acid transport system carrier protein</fullName>
    </recommendedName>
</protein>
<dbReference type="GO" id="GO:0005304">
    <property type="term" value="F:L-valine transmembrane transporter activity"/>
    <property type="evidence" value="ECO:0007669"/>
    <property type="project" value="TreeGrafter"/>
</dbReference>
<feature type="transmembrane region" description="Helical" evidence="9">
    <location>
        <begin position="276"/>
        <end position="300"/>
    </location>
</feature>
<evidence type="ECO:0000313" key="11">
    <source>
        <dbReference type="Proteomes" id="UP000824106"/>
    </source>
</evidence>
<comment type="caution">
    <text evidence="10">The sequence shown here is derived from an EMBL/GenBank/DDBJ whole genome shotgun (WGS) entry which is preliminary data.</text>
</comment>
<reference evidence="10" key="1">
    <citation type="journal article" date="2021" name="PeerJ">
        <title>Extensive microbial diversity within the chicken gut microbiome revealed by metagenomics and culture.</title>
        <authorList>
            <person name="Gilroy R."/>
            <person name="Ravi A."/>
            <person name="Getino M."/>
            <person name="Pursley I."/>
            <person name="Horton D.L."/>
            <person name="Alikhan N.F."/>
            <person name="Baker D."/>
            <person name="Gharbi K."/>
            <person name="Hall N."/>
            <person name="Watson M."/>
            <person name="Adriaenssens E.M."/>
            <person name="Foster-Nyarko E."/>
            <person name="Jarju S."/>
            <person name="Secka A."/>
            <person name="Antonio M."/>
            <person name="Oren A."/>
            <person name="Chaudhuri R.R."/>
            <person name="La Ragione R."/>
            <person name="Hildebrand F."/>
            <person name="Pallen M.J."/>
        </authorList>
    </citation>
    <scope>NUCLEOTIDE SEQUENCE</scope>
    <source>
        <strain evidence="10">CHK169-4300</strain>
    </source>
</reference>
<dbReference type="Pfam" id="PF05525">
    <property type="entry name" value="Branch_AA_trans"/>
    <property type="match status" value="1"/>
</dbReference>
<name>A0A9D2G086_9LACT</name>
<dbReference type="InterPro" id="IPR004685">
    <property type="entry name" value="Brnchd-chn_aa_trnsp_Livcs"/>
</dbReference>
<keyword evidence="6 9" id="KW-0029">Amino-acid transport</keyword>
<dbReference type="GO" id="GO:0015820">
    <property type="term" value="P:L-leucine transport"/>
    <property type="evidence" value="ECO:0007669"/>
    <property type="project" value="TreeGrafter"/>
</dbReference>
<dbReference type="GO" id="GO:0015818">
    <property type="term" value="P:isoleucine transport"/>
    <property type="evidence" value="ECO:0007669"/>
    <property type="project" value="TreeGrafter"/>
</dbReference>
<evidence type="ECO:0000256" key="7">
    <source>
        <dbReference type="ARBA" id="ARBA00022989"/>
    </source>
</evidence>
<feature type="transmembrane region" description="Helical" evidence="9">
    <location>
        <begin position="152"/>
        <end position="172"/>
    </location>
</feature>
<proteinExistence type="inferred from homology"/>
<dbReference type="PANTHER" id="PTHR30588:SF0">
    <property type="entry name" value="BRANCHED-CHAIN AMINO ACID PERMEASE BRNQ"/>
    <property type="match status" value="1"/>
</dbReference>
<feature type="transmembrane region" description="Helical" evidence="9">
    <location>
        <begin position="320"/>
        <end position="336"/>
    </location>
</feature>
<dbReference type="GO" id="GO:0015188">
    <property type="term" value="F:L-isoleucine transmembrane transporter activity"/>
    <property type="evidence" value="ECO:0007669"/>
    <property type="project" value="TreeGrafter"/>
</dbReference>
<dbReference type="NCBIfam" id="TIGR00796">
    <property type="entry name" value="livcs"/>
    <property type="match status" value="1"/>
</dbReference>
<keyword evidence="8 9" id="KW-0472">Membrane</keyword>
<comment type="function">
    <text evidence="9">Component of the transport system for branched-chain amino acids.</text>
</comment>
<reference evidence="10" key="2">
    <citation type="submission" date="2021-04" db="EMBL/GenBank/DDBJ databases">
        <authorList>
            <person name="Gilroy R."/>
        </authorList>
    </citation>
    <scope>NUCLEOTIDE SEQUENCE</scope>
    <source>
        <strain evidence="10">CHK169-4300</strain>
    </source>
</reference>
<evidence type="ECO:0000256" key="6">
    <source>
        <dbReference type="ARBA" id="ARBA00022970"/>
    </source>
</evidence>
<keyword evidence="7 9" id="KW-1133">Transmembrane helix</keyword>
<feature type="transmembrane region" description="Helical" evidence="9">
    <location>
        <begin position="12"/>
        <end position="29"/>
    </location>
</feature>
<dbReference type="EMBL" id="DXAZ01000002">
    <property type="protein sequence ID" value="HIZ70203.1"/>
    <property type="molecule type" value="Genomic_DNA"/>
</dbReference>
<dbReference type="GO" id="GO:0015190">
    <property type="term" value="F:L-leucine transmembrane transporter activity"/>
    <property type="evidence" value="ECO:0007669"/>
    <property type="project" value="TreeGrafter"/>
</dbReference>